<dbReference type="Proteomes" id="UP000789759">
    <property type="component" value="Unassembled WGS sequence"/>
</dbReference>
<comment type="caution">
    <text evidence="1">The sequence shown here is derived from an EMBL/GenBank/DDBJ whole genome shotgun (WGS) entry which is preliminary data.</text>
</comment>
<protein>
    <submittedName>
        <fullName evidence="1">21272_t:CDS:1</fullName>
    </submittedName>
</protein>
<reference evidence="1" key="1">
    <citation type="submission" date="2021-06" db="EMBL/GenBank/DDBJ databases">
        <authorList>
            <person name="Kallberg Y."/>
            <person name="Tangrot J."/>
            <person name="Rosling A."/>
        </authorList>
    </citation>
    <scope>NUCLEOTIDE SEQUENCE</scope>
    <source>
        <strain evidence="1">FL966</strain>
    </source>
</reference>
<name>A0A9N9J6K2_9GLOM</name>
<dbReference type="AlphaFoldDB" id="A0A9N9J6K2"/>
<dbReference type="EMBL" id="CAJVQA010020649">
    <property type="protein sequence ID" value="CAG8764833.1"/>
    <property type="molecule type" value="Genomic_DNA"/>
</dbReference>
<evidence type="ECO:0000313" key="2">
    <source>
        <dbReference type="Proteomes" id="UP000789759"/>
    </source>
</evidence>
<feature type="non-terminal residue" evidence="1">
    <location>
        <position position="85"/>
    </location>
</feature>
<keyword evidence="2" id="KW-1185">Reference proteome</keyword>
<gene>
    <name evidence="1" type="ORF">CPELLU_LOCUS15526</name>
</gene>
<sequence length="85" mass="9853">MLLNDISSDNKSILSIDSFFDENFFENNSFIETDKKENFLKKVSKSLPEIENSKIFLTKSLTTKEIIYLLTSIEYPSMYKEGIAI</sequence>
<accession>A0A9N9J6K2</accession>
<organism evidence="1 2">
    <name type="scientific">Cetraspora pellucida</name>
    <dbReference type="NCBI Taxonomy" id="1433469"/>
    <lineage>
        <taxon>Eukaryota</taxon>
        <taxon>Fungi</taxon>
        <taxon>Fungi incertae sedis</taxon>
        <taxon>Mucoromycota</taxon>
        <taxon>Glomeromycotina</taxon>
        <taxon>Glomeromycetes</taxon>
        <taxon>Diversisporales</taxon>
        <taxon>Gigasporaceae</taxon>
        <taxon>Cetraspora</taxon>
    </lineage>
</organism>
<proteinExistence type="predicted"/>
<evidence type="ECO:0000313" key="1">
    <source>
        <dbReference type="EMBL" id="CAG8764833.1"/>
    </source>
</evidence>